<dbReference type="Proteomes" id="UP000196386">
    <property type="component" value="Unassembled WGS sequence"/>
</dbReference>
<protein>
    <recommendedName>
        <fullName evidence="3">Bacteriophage Mu Gam like protein</fullName>
    </recommendedName>
</protein>
<dbReference type="SUPFAM" id="SSF161266">
    <property type="entry name" value="Gam-like"/>
    <property type="match status" value="1"/>
</dbReference>
<comment type="caution">
    <text evidence="1">The sequence shown here is derived from an EMBL/GenBank/DDBJ whole genome shotgun (WGS) entry which is preliminary data.</text>
</comment>
<evidence type="ECO:0000313" key="1">
    <source>
        <dbReference type="EMBL" id="OUP65581.1"/>
    </source>
</evidence>
<accession>A0A1Y4MN95</accession>
<reference evidence="2" key="1">
    <citation type="submission" date="2017-04" db="EMBL/GenBank/DDBJ databases">
        <title>Function of individual gut microbiota members based on whole genome sequencing of pure cultures obtained from chicken caecum.</title>
        <authorList>
            <person name="Medvecky M."/>
            <person name="Cejkova D."/>
            <person name="Polansky O."/>
            <person name="Karasova D."/>
            <person name="Kubasova T."/>
            <person name="Cizek A."/>
            <person name="Rychlik I."/>
        </authorList>
    </citation>
    <scope>NUCLEOTIDE SEQUENCE [LARGE SCALE GENOMIC DNA]</scope>
    <source>
        <strain evidence="2">An175</strain>
    </source>
</reference>
<proteinExistence type="predicted"/>
<name>A0A1Y4MN95_9FIRM</name>
<dbReference type="GO" id="GO:0042262">
    <property type="term" value="P:DNA protection"/>
    <property type="evidence" value="ECO:0007669"/>
    <property type="project" value="InterPro"/>
</dbReference>
<dbReference type="EMBL" id="NFKP01000044">
    <property type="protein sequence ID" value="OUP65581.1"/>
    <property type="molecule type" value="Genomic_DNA"/>
</dbReference>
<sequence>MSKSISEIAAGIGATADEAAENLACGLTAVQQGGALAVTLEELEALTLPGDLPEEAPAPHEFRIADDSAADWALQKIATERRELARLEELGKAQIAVVEEKLATARRRCENNTAFLIGKLGQYFDTVEHRKTKTQESYRLLSGTLILKRGKPKAEHDDEKLAEWLQANGYGQYIKPAPKWGEVKGLLNLGPGSVVTMAETGEVVDGVTVVQLPDTFDVKV</sequence>
<evidence type="ECO:0000313" key="2">
    <source>
        <dbReference type="Proteomes" id="UP000196386"/>
    </source>
</evidence>
<organism evidence="1 2">
    <name type="scientific">Anaerotruncus colihominis</name>
    <dbReference type="NCBI Taxonomy" id="169435"/>
    <lineage>
        <taxon>Bacteria</taxon>
        <taxon>Bacillati</taxon>
        <taxon>Bacillota</taxon>
        <taxon>Clostridia</taxon>
        <taxon>Eubacteriales</taxon>
        <taxon>Oscillospiraceae</taxon>
        <taxon>Anaerotruncus</taxon>
    </lineage>
</organism>
<dbReference type="RefSeq" id="WP_242971060.1">
    <property type="nucleotide sequence ID" value="NZ_NFKP01000044.1"/>
</dbReference>
<evidence type="ECO:0008006" key="3">
    <source>
        <dbReference type="Google" id="ProtNLM"/>
    </source>
</evidence>
<gene>
    <name evidence="1" type="ORF">B5F11_19670</name>
</gene>
<dbReference type="Pfam" id="PF07352">
    <property type="entry name" value="Phage_Mu_Gam"/>
    <property type="match status" value="1"/>
</dbReference>
<dbReference type="AlphaFoldDB" id="A0A1Y4MN95"/>
<dbReference type="InterPro" id="IPR009951">
    <property type="entry name" value="Host-nuc_inhib_Gam"/>
</dbReference>
<dbReference type="GO" id="GO:0003690">
    <property type="term" value="F:double-stranded DNA binding"/>
    <property type="evidence" value="ECO:0007669"/>
    <property type="project" value="InterPro"/>
</dbReference>